<evidence type="ECO:0000313" key="1">
    <source>
        <dbReference type="EMBL" id="MET3693857.1"/>
    </source>
</evidence>
<protein>
    <submittedName>
        <fullName evidence="1">Uncharacterized protein</fullName>
    </submittedName>
</protein>
<name>A0ABV2L7N8_9HYPH</name>
<organism evidence="1 2">
    <name type="scientific">Methylobacterium goesingense</name>
    <dbReference type="NCBI Taxonomy" id="243690"/>
    <lineage>
        <taxon>Bacteria</taxon>
        <taxon>Pseudomonadati</taxon>
        <taxon>Pseudomonadota</taxon>
        <taxon>Alphaproteobacteria</taxon>
        <taxon>Hyphomicrobiales</taxon>
        <taxon>Methylobacteriaceae</taxon>
        <taxon>Methylobacterium</taxon>
    </lineage>
</organism>
<proteinExistence type="predicted"/>
<sequence>MIRKTHLPPDATLIQVAGELAEPEAYLRRLLGNMRFCQKRHGDALVRIGVTGKAGPKGGAKGLSPSYRIDYHADGVVTVFNGFGGTSHSAFTETNVRETNWSRGHATIQEVQRLYDDLRKDELHKDELHKDAPPREP</sequence>
<accession>A0ABV2L7N8</accession>
<keyword evidence="2" id="KW-1185">Reference proteome</keyword>
<comment type="caution">
    <text evidence="1">The sequence shown here is derived from an EMBL/GenBank/DDBJ whole genome shotgun (WGS) entry which is preliminary data.</text>
</comment>
<gene>
    <name evidence="1" type="ORF">ABID43_003411</name>
</gene>
<reference evidence="1 2" key="1">
    <citation type="submission" date="2024-06" db="EMBL/GenBank/DDBJ databases">
        <title>Genomic Encyclopedia of Type Strains, Phase IV (KMG-IV): sequencing the most valuable type-strain genomes for metagenomic binning, comparative biology and taxonomic classification.</title>
        <authorList>
            <person name="Goeker M."/>
        </authorList>
    </citation>
    <scope>NUCLEOTIDE SEQUENCE [LARGE SCALE GENOMIC DNA]</scope>
    <source>
        <strain evidence="1 2">DSM 21331</strain>
    </source>
</reference>
<dbReference type="EMBL" id="JBEPMM010000010">
    <property type="protein sequence ID" value="MET3693857.1"/>
    <property type="molecule type" value="Genomic_DNA"/>
</dbReference>
<dbReference type="Proteomes" id="UP001549145">
    <property type="component" value="Unassembled WGS sequence"/>
</dbReference>
<evidence type="ECO:0000313" key="2">
    <source>
        <dbReference type="Proteomes" id="UP001549145"/>
    </source>
</evidence>
<dbReference type="RefSeq" id="WP_238279687.1">
    <property type="nucleotide sequence ID" value="NZ_BPQL01000065.1"/>
</dbReference>